<protein>
    <submittedName>
        <fullName evidence="4">Replication initiation protein RepC</fullName>
    </submittedName>
</protein>
<dbReference type="Pfam" id="PF11800">
    <property type="entry name" value="RP-C_C"/>
    <property type="match status" value="1"/>
</dbReference>
<dbReference type="InterPro" id="IPR021760">
    <property type="entry name" value="RepC_C"/>
</dbReference>
<dbReference type="Gene3D" id="1.10.10.10">
    <property type="entry name" value="Winged helix-like DNA-binding domain superfamily/Winged helix DNA-binding domain"/>
    <property type="match status" value="1"/>
</dbReference>
<dbReference type="Proteomes" id="UP000199569">
    <property type="component" value="Unassembled WGS sequence"/>
</dbReference>
<dbReference type="SUPFAM" id="SSF46785">
    <property type="entry name" value="Winged helix' DNA-binding domain"/>
    <property type="match status" value="1"/>
</dbReference>
<dbReference type="AlphaFoldDB" id="A0A1G5KIL5"/>
<proteinExistence type="predicted"/>
<accession>A0A1G5KIL5</accession>
<dbReference type="InterPro" id="IPR036388">
    <property type="entry name" value="WH-like_DNA-bd_sf"/>
</dbReference>
<evidence type="ECO:0000313" key="5">
    <source>
        <dbReference type="Proteomes" id="UP000199569"/>
    </source>
</evidence>
<organism evidence="4 5">
    <name type="scientific">Microvirga guangxiensis</name>
    <dbReference type="NCBI Taxonomy" id="549386"/>
    <lineage>
        <taxon>Bacteria</taxon>
        <taxon>Pseudomonadati</taxon>
        <taxon>Pseudomonadota</taxon>
        <taxon>Alphaproteobacteria</taxon>
        <taxon>Hyphomicrobiales</taxon>
        <taxon>Methylobacteriaceae</taxon>
        <taxon>Microvirga</taxon>
    </lineage>
</organism>
<dbReference type="NCBIfam" id="NF010396">
    <property type="entry name" value="PRK13824.1"/>
    <property type="match status" value="1"/>
</dbReference>
<evidence type="ECO:0000313" key="4">
    <source>
        <dbReference type="EMBL" id="SCZ00214.1"/>
    </source>
</evidence>
<name>A0A1G5KIL5_9HYPH</name>
<evidence type="ECO:0000259" key="3">
    <source>
        <dbReference type="Pfam" id="PF11800"/>
    </source>
</evidence>
<gene>
    <name evidence="4" type="ORF">SAMN02927923_03335</name>
</gene>
<dbReference type="EMBL" id="FMVJ01000010">
    <property type="protein sequence ID" value="SCZ00214.1"/>
    <property type="molecule type" value="Genomic_DNA"/>
</dbReference>
<dbReference type="NCBIfam" id="NF040974">
    <property type="entry name" value="RepABC_RepC"/>
    <property type="match status" value="1"/>
</dbReference>
<dbReference type="InterPro" id="IPR036390">
    <property type="entry name" value="WH_DNA-bd_sf"/>
</dbReference>
<dbReference type="Pfam" id="PF03428">
    <property type="entry name" value="RP-C"/>
    <property type="match status" value="1"/>
</dbReference>
<sequence>MRTDTHGLKRVNAMTVHQSTTPFGRRPLSLATAAARAVSEAGPKDAIAEKWKVFDNLREAKISLGISDRALSVLNALLTFHQDTTLQLGADLIVFPSNKALTFRANGMSPATLRRHLAALVQAGLLIRRDSPNGKRYARKGEGGTIEQAFGFDLSPLVARAAEFESLAERARAERKARYLLREEITVLRRDIGKTIAMALDEDLPGSWNDLRARFAALNETPPRAAGASVLEAIAVDLRSLWADVDNLLKVQLKPQNMSANESHTERHYQNSNSNPLLDSEHGLQKRLEETSAPEPEPKKPPIRAFSLSLILQACPDIAMYTKGGQGISSWRDLITAAGVVRGSLGISPSAWEEARAVMGEEDAAVVIAAILQRSEMIVSAGGYLRNLTERAREGKFSVGPMVMALLRVVASDGKKSA</sequence>
<evidence type="ECO:0000256" key="1">
    <source>
        <dbReference type="SAM" id="MobiDB-lite"/>
    </source>
</evidence>
<dbReference type="InterPro" id="IPR005090">
    <property type="entry name" value="RepC_N"/>
</dbReference>
<dbReference type="RefSeq" id="WP_244510614.1">
    <property type="nucleotide sequence ID" value="NZ_FMVJ01000010.1"/>
</dbReference>
<dbReference type="InterPro" id="IPR047611">
    <property type="entry name" value="RepABC_RepC"/>
</dbReference>
<evidence type="ECO:0000259" key="2">
    <source>
        <dbReference type="Pfam" id="PF03428"/>
    </source>
</evidence>
<feature type="domain" description="Plasmid replication protein C N-terminal" evidence="2">
    <location>
        <begin position="26"/>
        <end position="199"/>
    </location>
</feature>
<feature type="region of interest" description="Disordered" evidence="1">
    <location>
        <begin position="259"/>
        <end position="279"/>
    </location>
</feature>
<reference evidence="4 5" key="1">
    <citation type="submission" date="2016-10" db="EMBL/GenBank/DDBJ databases">
        <authorList>
            <person name="de Groot N.N."/>
        </authorList>
    </citation>
    <scope>NUCLEOTIDE SEQUENCE [LARGE SCALE GENOMIC DNA]</scope>
    <source>
        <strain evidence="4 5">CGMCC 1.7666</strain>
    </source>
</reference>
<keyword evidence="5" id="KW-1185">Reference proteome</keyword>
<dbReference type="STRING" id="549386.SAMN02927923_03335"/>
<feature type="domain" description="Plasmid replication protein C C-terminal" evidence="3">
    <location>
        <begin position="308"/>
        <end position="408"/>
    </location>
</feature>